<keyword evidence="1 4" id="KW-0808">Transferase</keyword>
<comment type="caution">
    <text evidence="4">The sequence shown here is derived from an EMBL/GenBank/DDBJ whole genome shotgun (WGS) entry which is preliminary data.</text>
</comment>
<evidence type="ECO:0000313" key="4">
    <source>
        <dbReference type="EMBL" id="MFC0628177.1"/>
    </source>
</evidence>
<sequence length="157" mass="17176">MPVVYRNAEVAEAEAILEFWARAAEDADRPPDSPDAIRRLIHRDPTALILAIHTAVPTPSEDVQAGSGEGAGGTIVGSIIAGWDGWRCHLYRLAVDPAHRRQGIGRELITRAEALLKSYGGTRADAMVHDANTQAHPSWRTAGYTPQPTWSRWTHPL</sequence>
<dbReference type="Proteomes" id="UP001589890">
    <property type="component" value="Unassembled WGS sequence"/>
</dbReference>
<dbReference type="CDD" id="cd04301">
    <property type="entry name" value="NAT_SF"/>
    <property type="match status" value="1"/>
</dbReference>
<dbReference type="InterPro" id="IPR000182">
    <property type="entry name" value="GNAT_dom"/>
</dbReference>
<dbReference type="Gene3D" id="3.40.630.30">
    <property type="match status" value="1"/>
</dbReference>
<evidence type="ECO:0000259" key="3">
    <source>
        <dbReference type="PROSITE" id="PS51186"/>
    </source>
</evidence>
<feature type="domain" description="N-acetyltransferase" evidence="3">
    <location>
        <begin position="3"/>
        <end position="157"/>
    </location>
</feature>
<evidence type="ECO:0000256" key="1">
    <source>
        <dbReference type="ARBA" id="ARBA00022679"/>
    </source>
</evidence>
<name>A0ABV6QX45_9ACTN</name>
<dbReference type="GO" id="GO:0016746">
    <property type="term" value="F:acyltransferase activity"/>
    <property type="evidence" value="ECO:0007669"/>
    <property type="project" value="UniProtKB-KW"/>
</dbReference>
<organism evidence="4 5">
    <name type="scientific">Kribbella deserti</name>
    <dbReference type="NCBI Taxonomy" id="1926257"/>
    <lineage>
        <taxon>Bacteria</taxon>
        <taxon>Bacillati</taxon>
        <taxon>Actinomycetota</taxon>
        <taxon>Actinomycetes</taxon>
        <taxon>Propionibacteriales</taxon>
        <taxon>Kribbellaceae</taxon>
        <taxon>Kribbella</taxon>
    </lineage>
</organism>
<dbReference type="PROSITE" id="PS51186">
    <property type="entry name" value="GNAT"/>
    <property type="match status" value="1"/>
</dbReference>
<keyword evidence="2 4" id="KW-0012">Acyltransferase</keyword>
<keyword evidence="5" id="KW-1185">Reference proteome</keyword>
<dbReference type="RefSeq" id="WP_380053905.1">
    <property type="nucleotide sequence ID" value="NZ_JBHLTC010000037.1"/>
</dbReference>
<dbReference type="EMBL" id="JBHLTC010000037">
    <property type="protein sequence ID" value="MFC0628177.1"/>
    <property type="molecule type" value="Genomic_DNA"/>
</dbReference>
<protein>
    <submittedName>
        <fullName evidence="4">GNAT family N-acetyltransferase</fullName>
        <ecNumber evidence="4">2.3.1.-</ecNumber>
    </submittedName>
</protein>
<reference evidence="4 5" key="1">
    <citation type="submission" date="2024-09" db="EMBL/GenBank/DDBJ databases">
        <authorList>
            <person name="Sun Q."/>
            <person name="Mori K."/>
        </authorList>
    </citation>
    <scope>NUCLEOTIDE SEQUENCE [LARGE SCALE GENOMIC DNA]</scope>
    <source>
        <strain evidence="4 5">CGMCC 1.15906</strain>
    </source>
</reference>
<evidence type="ECO:0000256" key="2">
    <source>
        <dbReference type="ARBA" id="ARBA00023315"/>
    </source>
</evidence>
<dbReference type="PANTHER" id="PTHR43072">
    <property type="entry name" value="N-ACETYLTRANSFERASE"/>
    <property type="match status" value="1"/>
</dbReference>
<proteinExistence type="predicted"/>
<gene>
    <name evidence="4" type="ORF">ACFFGN_29175</name>
</gene>
<dbReference type="Pfam" id="PF00583">
    <property type="entry name" value="Acetyltransf_1"/>
    <property type="match status" value="1"/>
</dbReference>
<dbReference type="PANTHER" id="PTHR43072:SF51">
    <property type="entry name" value="ABC SUPERFAMILY TRANSPORT PROTEIN"/>
    <property type="match status" value="1"/>
</dbReference>
<accession>A0ABV6QX45</accession>
<dbReference type="InterPro" id="IPR016181">
    <property type="entry name" value="Acyl_CoA_acyltransferase"/>
</dbReference>
<dbReference type="EC" id="2.3.1.-" evidence="4"/>
<evidence type="ECO:0000313" key="5">
    <source>
        <dbReference type="Proteomes" id="UP001589890"/>
    </source>
</evidence>
<dbReference type="SUPFAM" id="SSF55729">
    <property type="entry name" value="Acyl-CoA N-acyltransferases (Nat)"/>
    <property type="match status" value="1"/>
</dbReference>